<dbReference type="SUPFAM" id="SSF52047">
    <property type="entry name" value="RNI-like"/>
    <property type="match status" value="1"/>
</dbReference>
<evidence type="ECO:0000313" key="5">
    <source>
        <dbReference type="EMBL" id="CAF0712327.1"/>
    </source>
</evidence>
<keyword evidence="3" id="KW-0677">Repeat</keyword>
<dbReference type="Proteomes" id="UP000663868">
    <property type="component" value="Unassembled WGS sequence"/>
</dbReference>
<keyword evidence="2" id="KW-0433">Leucine-rich repeat</keyword>
<protein>
    <submittedName>
        <fullName evidence="5">Uncharacterized protein</fullName>
    </submittedName>
</protein>
<dbReference type="GO" id="GO:0031267">
    <property type="term" value="F:small GTPase binding"/>
    <property type="evidence" value="ECO:0007669"/>
    <property type="project" value="TreeGrafter"/>
</dbReference>
<dbReference type="InterPro" id="IPR032675">
    <property type="entry name" value="LRR_dom_sf"/>
</dbReference>
<gene>
    <name evidence="5" type="ORF">IZO911_LOCUS188</name>
    <name evidence="6" type="ORF">KXQ929_LOCUS32452</name>
</gene>
<dbReference type="Proteomes" id="UP000663860">
    <property type="component" value="Unassembled WGS sequence"/>
</dbReference>
<dbReference type="EMBL" id="CAJOBB010003936">
    <property type="protein sequence ID" value="CAF4066226.1"/>
    <property type="molecule type" value="Genomic_DNA"/>
</dbReference>
<dbReference type="GO" id="GO:0048471">
    <property type="term" value="C:perinuclear region of cytoplasm"/>
    <property type="evidence" value="ECO:0007669"/>
    <property type="project" value="TreeGrafter"/>
</dbReference>
<dbReference type="SMART" id="SM00368">
    <property type="entry name" value="LRR_RI"/>
    <property type="match status" value="5"/>
</dbReference>
<evidence type="ECO:0000256" key="2">
    <source>
        <dbReference type="ARBA" id="ARBA00022614"/>
    </source>
</evidence>
<evidence type="ECO:0000313" key="6">
    <source>
        <dbReference type="EMBL" id="CAF4066226.1"/>
    </source>
</evidence>
<dbReference type="EMBL" id="CAJNOE010000001">
    <property type="protein sequence ID" value="CAF0712327.1"/>
    <property type="molecule type" value="Genomic_DNA"/>
</dbReference>
<organism evidence="5 7">
    <name type="scientific">Adineta steineri</name>
    <dbReference type="NCBI Taxonomy" id="433720"/>
    <lineage>
        <taxon>Eukaryota</taxon>
        <taxon>Metazoa</taxon>
        <taxon>Spiralia</taxon>
        <taxon>Gnathifera</taxon>
        <taxon>Rotifera</taxon>
        <taxon>Eurotatoria</taxon>
        <taxon>Bdelloidea</taxon>
        <taxon>Adinetida</taxon>
        <taxon>Adinetidae</taxon>
        <taxon>Adineta</taxon>
    </lineage>
</organism>
<proteinExistence type="predicted"/>
<evidence type="ECO:0000313" key="7">
    <source>
        <dbReference type="Proteomes" id="UP000663860"/>
    </source>
</evidence>
<dbReference type="PANTHER" id="PTHR24113:SF12">
    <property type="entry name" value="RAN GTPASE-ACTIVATING PROTEIN 1"/>
    <property type="match status" value="1"/>
</dbReference>
<keyword evidence="1" id="KW-0343">GTPase activation</keyword>
<evidence type="ECO:0000256" key="3">
    <source>
        <dbReference type="ARBA" id="ARBA00022737"/>
    </source>
</evidence>
<accession>A0A813LZC8</accession>
<reference evidence="5" key="1">
    <citation type="submission" date="2021-02" db="EMBL/GenBank/DDBJ databases">
        <authorList>
            <person name="Nowell W R."/>
        </authorList>
    </citation>
    <scope>NUCLEOTIDE SEQUENCE</scope>
</reference>
<evidence type="ECO:0000256" key="1">
    <source>
        <dbReference type="ARBA" id="ARBA00022468"/>
    </source>
</evidence>
<dbReference type="PANTHER" id="PTHR24113">
    <property type="entry name" value="RAN GTPASE-ACTIVATING PROTEIN 1"/>
    <property type="match status" value="1"/>
</dbReference>
<dbReference type="GO" id="GO:0005096">
    <property type="term" value="F:GTPase activator activity"/>
    <property type="evidence" value="ECO:0007669"/>
    <property type="project" value="UniProtKB-KW"/>
</dbReference>
<evidence type="ECO:0000256" key="4">
    <source>
        <dbReference type="SAM" id="MobiDB-lite"/>
    </source>
</evidence>
<dbReference type="InterPro" id="IPR027038">
    <property type="entry name" value="RanGap"/>
</dbReference>
<dbReference type="AlphaFoldDB" id="A0A813LZC8"/>
<dbReference type="InterPro" id="IPR001611">
    <property type="entry name" value="Leu-rich_rpt"/>
</dbReference>
<dbReference type="GO" id="GO:0005634">
    <property type="term" value="C:nucleus"/>
    <property type="evidence" value="ECO:0007669"/>
    <property type="project" value="TreeGrafter"/>
</dbReference>
<feature type="compositionally biased region" description="Basic residues" evidence="4">
    <location>
        <begin position="51"/>
        <end position="62"/>
    </location>
</feature>
<dbReference type="Pfam" id="PF13516">
    <property type="entry name" value="LRR_6"/>
    <property type="match status" value="2"/>
</dbReference>
<dbReference type="GO" id="GO:0006913">
    <property type="term" value="P:nucleocytoplasmic transport"/>
    <property type="evidence" value="ECO:0007669"/>
    <property type="project" value="TreeGrafter"/>
</dbReference>
<feature type="compositionally biased region" description="Polar residues" evidence="4">
    <location>
        <begin position="74"/>
        <end position="86"/>
    </location>
</feature>
<dbReference type="GO" id="GO:0005829">
    <property type="term" value="C:cytosol"/>
    <property type="evidence" value="ECO:0007669"/>
    <property type="project" value="TreeGrafter"/>
</dbReference>
<sequence length="353" mass="39944">MDSLSTVQVANHPVEEPINNIEDVQKTNSVHKRHKTKEKRKTSLSPLRNNKTSKNRTSKRKSSMAQTKKEISEAGQSIKTCDSQPNDNDDKSYNATLNLLHMKLNEETIVQHSTKVEIPDTFDDKQAENGLKTIDEVPDKEELDASKEIKQRNMILEEKLNKYDELNVDGILNVSSLNVTDNDVPLIIQRAFKNEKKKCVQLILRDNTLTSKGVKILVDQLLPIPNSLKSLYLSGNPDIGDAGIEHLSRLLQTNRSITILALHCTGITNQGVRILSNILCHHKTDSIACLEKLYISFNKLITDESLETLIQILEQNQTLKLFSLQNCSLSDNARRRLRKVAAKKKSKKFNLSE</sequence>
<feature type="region of interest" description="Disordered" evidence="4">
    <location>
        <begin position="1"/>
        <end position="93"/>
    </location>
</feature>
<comment type="caution">
    <text evidence="5">The sequence shown here is derived from an EMBL/GenBank/DDBJ whole genome shotgun (WGS) entry which is preliminary data.</text>
</comment>
<name>A0A813LZC8_9BILA</name>
<feature type="compositionally biased region" description="Basic residues" evidence="4">
    <location>
        <begin position="29"/>
        <end position="42"/>
    </location>
</feature>
<dbReference type="Gene3D" id="3.80.10.10">
    <property type="entry name" value="Ribonuclease Inhibitor"/>
    <property type="match status" value="1"/>
</dbReference>